<feature type="signal peptide" evidence="1">
    <location>
        <begin position="1"/>
        <end position="20"/>
    </location>
</feature>
<organism evidence="3 4">
    <name type="scientific">Thiothrix eikelboomii</name>
    <dbReference type="NCBI Taxonomy" id="92487"/>
    <lineage>
        <taxon>Bacteria</taxon>
        <taxon>Pseudomonadati</taxon>
        <taxon>Pseudomonadota</taxon>
        <taxon>Gammaproteobacteria</taxon>
        <taxon>Thiotrichales</taxon>
        <taxon>Thiotrichaceae</taxon>
        <taxon>Thiothrix</taxon>
    </lineage>
</organism>
<evidence type="ECO:0000313" key="4">
    <source>
        <dbReference type="Proteomes" id="UP000190460"/>
    </source>
</evidence>
<evidence type="ECO:0000259" key="2">
    <source>
        <dbReference type="Pfam" id="PF12849"/>
    </source>
</evidence>
<sequence length="285" mass="30930">MRKLTSALWLSTCLVLPVFADEQKPANPIIKMATTTSTQDSGLLTQILPNFQKKTGYEVQVTAVGTGKALKLGENGDVDVVLVHARADEDKFVAAGFGDQRYSVMYNDFIFVGPEEDPAKVKATKTTTDALKQIAATQSPFVSRGDDSGTHKMEKKLWDQAGVKPAGEWYREAGQGMGEVLQMSGELKAYTLTDRGTWLATMDKSPLKIVLEGDKTLLNPYGIIAVSQKRYPDTNHAGAQALIDWMISAEGQQAISDFKINGQSLFTPSADPAEVKPATEPAKTN</sequence>
<gene>
    <name evidence="3" type="ORF">SAMN02745130_03914</name>
</gene>
<evidence type="ECO:0000313" key="3">
    <source>
        <dbReference type="EMBL" id="SKA96772.1"/>
    </source>
</evidence>
<accession>A0A1T4Y4N0</accession>
<protein>
    <submittedName>
        <fullName evidence="3">Tungstate transport system substrate-binding protein</fullName>
    </submittedName>
</protein>
<dbReference type="STRING" id="92487.SAMN02745130_03914"/>
<name>A0A1T4Y4N0_9GAMM</name>
<dbReference type="SUPFAM" id="SSF53850">
    <property type="entry name" value="Periplasmic binding protein-like II"/>
    <property type="match status" value="1"/>
</dbReference>
<feature type="domain" description="PBP" evidence="2">
    <location>
        <begin position="27"/>
        <end position="250"/>
    </location>
</feature>
<keyword evidence="4" id="KW-1185">Reference proteome</keyword>
<dbReference type="Pfam" id="PF12849">
    <property type="entry name" value="PBP_like_2"/>
    <property type="match status" value="1"/>
</dbReference>
<feature type="chain" id="PRO_5012684968" evidence="1">
    <location>
        <begin position="21"/>
        <end position="285"/>
    </location>
</feature>
<dbReference type="AlphaFoldDB" id="A0A1T4Y4N0"/>
<reference evidence="4" key="1">
    <citation type="submission" date="2017-02" db="EMBL/GenBank/DDBJ databases">
        <authorList>
            <person name="Varghese N."/>
            <person name="Submissions S."/>
        </authorList>
    </citation>
    <scope>NUCLEOTIDE SEQUENCE [LARGE SCALE GENOMIC DNA]</scope>
    <source>
        <strain evidence="4">ATCC 49788</strain>
    </source>
</reference>
<dbReference type="RefSeq" id="WP_078924320.1">
    <property type="nucleotide sequence ID" value="NZ_FUYB01000038.1"/>
</dbReference>
<dbReference type="PANTHER" id="PTHR37945">
    <property type="entry name" value="EXTRACELLULAR TUNGSTATE BINDING PROTEIN"/>
    <property type="match status" value="1"/>
</dbReference>
<dbReference type="Gene3D" id="3.40.190.10">
    <property type="entry name" value="Periplasmic binding protein-like II"/>
    <property type="match status" value="2"/>
</dbReference>
<dbReference type="OrthoDB" id="186379at2"/>
<dbReference type="EMBL" id="FUYB01000038">
    <property type="protein sequence ID" value="SKA96772.1"/>
    <property type="molecule type" value="Genomic_DNA"/>
</dbReference>
<dbReference type="Proteomes" id="UP000190460">
    <property type="component" value="Unassembled WGS sequence"/>
</dbReference>
<proteinExistence type="predicted"/>
<dbReference type="InterPro" id="IPR052738">
    <property type="entry name" value="ABC-Tungstate_binding"/>
</dbReference>
<keyword evidence="1" id="KW-0732">Signal</keyword>
<dbReference type="InterPro" id="IPR024370">
    <property type="entry name" value="PBP_domain"/>
</dbReference>
<dbReference type="PANTHER" id="PTHR37945:SF1">
    <property type="entry name" value="EXTRACELLULAR TUNGSTATE BINDING PROTEIN"/>
    <property type="match status" value="1"/>
</dbReference>
<evidence type="ECO:0000256" key="1">
    <source>
        <dbReference type="SAM" id="SignalP"/>
    </source>
</evidence>